<gene>
    <name evidence="2" type="ORF">UFOVP1035_122</name>
    <name evidence="3" type="ORF">UFOVP1181_81</name>
    <name evidence="1" type="ORF">UFOVP965_126</name>
</gene>
<sequence>MSAWEDYKNKLGTTRPWHMLDPSVARVEKEESNARMDICLSCPELLPITHQCKQCGCLMRAKTKLEGATCPLGKW</sequence>
<dbReference type="EMBL" id="LR796920">
    <property type="protein sequence ID" value="CAB4175196.1"/>
    <property type="molecule type" value="Genomic_DNA"/>
</dbReference>
<proteinExistence type="predicted"/>
<evidence type="ECO:0000313" key="2">
    <source>
        <dbReference type="EMBL" id="CAB4179915.1"/>
    </source>
</evidence>
<dbReference type="EMBL" id="LR797127">
    <property type="protein sequence ID" value="CAB4188752.1"/>
    <property type="molecule type" value="Genomic_DNA"/>
</dbReference>
<dbReference type="EMBL" id="LR796984">
    <property type="protein sequence ID" value="CAB4179915.1"/>
    <property type="molecule type" value="Genomic_DNA"/>
</dbReference>
<protein>
    <submittedName>
        <fullName evidence="1">Uncharacterized protein</fullName>
    </submittedName>
</protein>
<name>A0A6J5PYI5_9CAUD</name>
<evidence type="ECO:0000313" key="1">
    <source>
        <dbReference type="EMBL" id="CAB4175196.1"/>
    </source>
</evidence>
<evidence type="ECO:0000313" key="3">
    <source>
        <dbReference type="EMBL" id="CAB4188752.1"/>
    </source>
</evidence>
<organism evidence="1">
    <name type="scientific">uncultured Caudovirales phage</name>
    <dbReference type="NCBI Taxonomy" id="2100421"/>
    <lineage>
        <taxon>Viruses</taxon>
        <taxon>Duplodnaviria</taxon>
        <taxon>Heunggongvirae</taxon>
        <taxon>Uroviricota</taxon>
        <taxon>Caudoviricetes</taxon>
        <taxon>Peduoviridae</taxon>
        <taxon>Maltschvirus</taxon>
        <taxon>Maltschvirus maltsch</taxon>
    </lineage>
</organism>
<reference evidence="1" key="1">
    <citation type="submission" date="2020-05" db="EMBL/GenBank/DDBJ databases">
        <authorList>
            <person name="Chiriac C."/>
            <person name="Salcher M."/>
            <person name="Ghai R."/>
            <person name="Kavagutti S V."/>
        </authorList>
    </citation>
    <scope>NUCLEOTIDE SEQUENCE</scope>
</reference>
<accession>A0A6J5PYI5</accession>